<evidence type="ECO:0000256" key="1">
    <source>
        <dbReference type="SAM" id="MobiDB-lite"/>
    </source>
</evidence>
<keyword evidence="2" id="KW-0472">Membrane</keyword>
<feature type="transmembrane region" description="Helical" evidence="2">
    <location>
        <begin position="320"/>
        <end position="345"/>
    </location>
</feature>
<feature type="transmembrane region" description="Helical" evidence="2">
    <location>
        <begin position="469"/>
        <end position="488"/>
    </location>
</feature>
<feature type="compositionally biased region" description="Acidic residues" evidence="1">
    <location>
        <begin position="102"/>
        <end position="111"/>
    </location>
</feature>
<accession>M5TTC6</accession>
<dbReference type="Proteomes" id="UP000011885">
    <property type="component" value="Unassembled WGS sequence"/>
</dbReference>
<feature type="transmembrane region" description="Helical" evidence="2">
    <location>
        <begin position="281"/>
        <end position="313"/>
    </location>
</feature>
<dbReference type="AlphaFoldDB" id="M5TTC6"/>
<dbReference type="PATRIC" id="fig|1263870.3.peg.6524"/>
<feature type="transmembrane region" description="Helical" evidence="2">
    <location>
        <begin position="365"/>
        <end position="386"/>
    </location>
</feature>
<evidence type="ECO:0000256" key="2">
    <source>
        <dbReference type="SAM" id="Phobius"/>
    </source>
</evidence>
<dbReference type="EMBL" id="ANOH01000431">
    <property type="protein sequence ID" value="EMI52447.1"/>
    <property type="molecule type" value="Genomic_DNA"/>
</dbReference>
<feature type="compositionally biased region" description="Gly residues" evidence="1">
    <location>
        <begin position="41"/>
        <end position="59"/>
    </location>
</feature>
<evidence type="ECO:0000313" key="4">
    <source>
        <dbReference type="Proteomes" id="UP000011885"/>
    </source>
</evidence>
<reference evidence="3 4" key="1">
    <citation type="journal article" date="2013" name="Mar. Genomics">
        <title>Expression of sulfatases in Rhodopirellula baltica and the diversity of sulfatases in the genus Rhodopirellula.</title>
        <authorList>
            <person name="Wegner C.E."/>
            <person name="Richter-Heitmann T."/>
            <person name="Klindworth A."/>
            <person name="Klockow C."/>
            <person name="Richter M."/>
            <person name="Achstetter T."/>
            <person name="Glockner F.O."/>
            <person name="Harder J."/>
        </authorList>
    </citation>
    <scope>NUCLEOTIDE SEQUENCE [LARGE SCALE GENOMIC DNA]</scope>
    <source>
        <strain evidence="3 4">SM41</strain>
    </source>
</reference>
<proteinExistence type="predicted"/>
<name>M5TTC6_9BACT</name>
<comment type="caution">
    <text evidence="3">The sequence shown here is derived from an EMBL/GenBank/DDBJ whole genome shotgun (WGS) entry which is preliminary data.</text>
</comment>
<feature type="compositionally biased region" description="Low complexity" evidence="1">
    <location>
        <begin position="72"/>
        <end position="101"/>
    </location>
</feature>
<feature type="region of interest" description="Disordered" evidence="1">
    <location>
        <begin position="41"/>
        <end position="152"/>
    </location>
</feature>
<keyword evidence="4" id="KW-1185">Reference proteome</keyword>
<dbReference type="Gene3D" id="2.20.28.160">
    <property type="match status" value="1"/>
</dbReference>
<protein>
    <submittedName>
        <fullName evidence="3">Putative membrane protein</fullName>
    </submittedName>
</protein>
<keyword evidence="2" id="KW-0812">Transmembrane</keyword>
<sequence length="523" mass="55879">MPQMVQCPQCKTAVGVPDDAGGSRVNCPHCGQAFIVPGFAGGTGYTTGSSGGSSGGGPAGTQNDDDDDDWLKLASPTPKPSSKSSAPKAADPPVDAGNSNDASDDDWDLDLPELQPATPRKPAMDAALPDDPLFDDAAETDESVWSEAEPAADDDIASTFEERAPGTNSDGDEILYKKEYRVRCNNCGTLTTVTAQQAGKQVRCRDCHSMVRVPQPPRVERKAKIDMEAAPAFQFAQSTSTVENRPDDPFRKSASELLAAASKVEKDEPKPDLDVPRIRDWAASVFGIFLQIGVVAHWLILSTMASVIAFVALAIDSPMLVVGLFTAGGFFAAVVLACGFTIMQSVANEEESVTEWPVTLEPAEWIAPLIFCFAAAGLSYGPGWFLGYVTFGNGLTTICLSMISTFLIFPFVLLSMLDMQNVFVPFSPDVGRSVTRCEEAWGGFYFSSGIVFFATFLIFACASLLAPPAAAVLGIFTAVFAVFVYFAMLGRLASSVGQSVNADAKENDIAEQREREREAKKNQ</sequence>
<dbReference type="OrthoDB" id="239030at2"/>
<evidence type="ECO:0000313" key="3">
    <source>
        <dbReference type="EMBL" id="EMI52447.1"/>
    </source>
</evidence>
<feature type="transmembrane region" description="Helical" evidence="2">
    <location>
        <begin position="398"/>
        <end position="417"/>
    </location>
</feature>
<gene>
    <name evidence="3" type="ORF">RSSM_06159</name>
</gene>
<keyword evidence="2" id="KW-1133">Transmembrane helix</keyword>
<feature type="transmembrane region" description="Helical" evidence="2">
    <location>
        <begin position="443"/>
        <end position="462"/>
    </location>
</feature>
<organism evidence="3 4">
    <name type="scientific">Rhodopirellula sallentina SM41</name>
    <dbReference type="NCBI Taxonomy" id="1263870"/>
    <lineage>
        <taxon>Bacteria</taxon>
        <taxon>Pseudomonadati</taxon>
        <taxon>Planctomycetota</taxon>
        <taxon>Planctomycetia</taxon>
        <taxon>Pirellulales</taxon>
        <taxon>Pirellulaceae</taxon>
        <taxon>Rhodopirellula</taxon>
    </lineage>
</organism>
<feature type="compositionally biased region" description="Acidic residues" evidence="1">
    <location>
        <begin position="132"/>
        <end position="152"/>
    </location>
</feature>